<dbReference type="Pfam" id="PF08666">
    <property type="entry name" value="SAF"/>
    <property type="match status" value="1"/>
</dbReference>
<dbReference type="Gene3D" id="3.90.1210.10">
    <property type="entry name" value="Antifreeze-like/N-acetylneuraminic acid synthase C-terminal domain"/>
    <property type="match status" value="1"/>
</dbReference>
<dbReference type="Proteomes" id="UP000179616">
    <property type="component" value="Unassembled WGS sequence"/>
</dbReference>
<proteinExistence type="predicted"/>
<evidence type="ECO:0000313" key="4">
    <source>
        <dbReference type="Proteomes" id="UP000179616"/>
    </source>
</evidence>
<evidence type="ECO:0000259" key="2">
    <source>
        <dbReference type="SMART" id="SM00858"/>
    </source>
</evidence>
<name>A0A1S1LJL2_9MYCO</name>
<keyword evidence="3" id="KW-0966">Cell projection</keyword>
<dbReference type="AlphaFoldDB" id="A0A1S1LJL2"/>
<sequence length="229" mass="24020">MRRSREEHRAQLDPTALQRISTALRPDWARTTLARRIAAAILVLFAAVLAFRPDPANDRADVVVAAHDLPPGTILTGDDVRVEKRSATILPDGASTNSGAIIGATLAGPVRRGEMLTDVRVLGPRLAESAAGKDARIVPVPLADAATVDMIRTGDVVDILTVADHGPGATESPPEPTVLATDAVVVLVSPKPVTKGIGTERVVMVALPPQQANRVAAIALVQAITLTFR</sequence>
<organism evidence="3 4">
    <name type="scientific">Mycobacteroides franklinii</name>
    <dbReference type="NCBI Taxonomy" id="948102"/>
    <lineage>
        <taxon>Bacteria</taxon>
        <taxon>Bacillati</taxon>
        <taxon>Actinomycetota</taxon>
        <taxon>Actinomycetes</taxon>
        <taxon>Mycobacteriales</taxon>
        <taxon>Mycobacteriaceae</taxon>
        <taxon>Mycobacteroides</taxon>
    </lineage>
</organism>
<gene>
    <name evidence="3" type="ORF">BKG76_04740</name>
</gene>
<feature type="transmembrane region" description="Helical" evidence="1">
    <location>
        <begin position="33"/>
        <end position="51"/>
    </location>
</feature>
<evidence type="ECO:0000256" key="1">
    <source>
        <dbReference type="SAM" id="Phobius"/>
    </source>
</evidence>
<dbReference type="InterPro" id="IPR013974">
    <property type="entry name" value="SAF"/>
</dbReference>
<dbReference type="CDD" id="cd11614">
    <property type="entry name" value="SAF_CpaB_FlgA_like"/>
    <property type="match status" value="1"/>
</dbReference>
<dbReference type="OrthoDB" id="4808509at2"/>
<dbReference type="STRING" id="948102.BKG76_04740"/>
<comment type="caution">
    <text evidence="3">The sequence shown here is derived from an EMBL/GenBank/DDBJ whole genome shotgun (WGS) entry which is preliminary data.</text>
</comment>
<accession>A0A1S1LJL2</accession>
<feature type="domain" description="SAF" evidence="2">
    <location>
        <begin position="60"/>
        <end position="122"/>
    </location>
</feature>
<keyword evidence="1" id="KW-1133">Transmembrane helix</keyword>
<reference evidence="3 4" key="1">
    <citation type="submission" date="2016-10" db="EMBL/GenBank/DDBJ databases">
        <title>Evaluation of Human, Veterinary and Environmental Mycobacterium chelonae Isolates by Core Genome Phylogenomic Analysis, Targeted Gene Comparison, and Anti-microbial Susceptibility Patterns: A Tale of Mistaken Identities.</title>
        <authorList>
            <person name="Fogelson S.B."/>
            <person name="Camus A.C."/>
            <person name="Lorenz W."/>
            <person name="Vasireddy R."/>
            <person name="Vasireddy S."/>
            <person name="Smith T."/>
            <person name="Brown-Elliott B.A."/>
            <person name="Wallace R.J.Jr."/>
            <person name="Hasan N.A."/>
            <person name="Reischl U."/>
            <person name="Sanchez S."/>
        </authorList>
    </citation>
    <scope>NUCLEOTIDE SEQUENCE [LARGE SCALE GENOMIC DNA]</scope>
    <source>
        <strain evidence="3 4">1559</strain>
    </source>
</reference>
<dbReference type="EMBL" id="MLIK01000004">
    <property type="protein sequence ID" value="OHU31455.1"/>
    <property type="molecule type" value="Genomic_DNA"/>
</dbReference>
<keyword evidence="3" id="KW-0969">Cilium</keyword>
<dbReference type="SMART" id="SM00858">
    <property type="entry name" value="SAF"/>
    <property type="match status" value="1"/>
</dbReference>
<evidence type="ECO:0000313" key="3">
    <source>
        <dbReference type="EMBL" id="OHU31455.1"/>
    </source>
</evidence>
<keyword evidence="3" id="KW-0282">Flagellum</keyword>
<protein>
    <submittedName>
        <fullName evidence="3">Flagellar biosynthesis protein FlgA</fullName>
    </submittedName>
</protein>
<keyword evidence="1" id="KW-0472">Membrane</keyword>
<keyword evidence="1" id="KW-0812">Transmembrane</keyword>